<evidence type="ECO:0000256" key="4">
    <source>
        <dbReference type="ARBA" id="ARBA00022989"/>
    </source>
</evidence>
<dbReference type="PANTHER" id="PTHR10010:SF46">
    <property type="entry name" value="SODIUM-DEPENDENT PHOSPHATE TRANSPORT PROTEIN 2B"/>
    <property type="match status" value="1"/>
</dbReference>
<feature type="transmembrane region" description="Helical" evidence="6">
    <location>
        <begin position="110"/>
        <end position="125"/>
    </location>
</feature>
<dbReference type="STRING" id="1216932.CM240_2415"/>
<protein>
    <submittedName>
        <fullName evidence="8">Sodium-dependent phosphate transport protein</fullName>
    </submittedName>
</protein>
<dbReference type="GO" id="GO:0005436">
    <property type="term" value="F:sodium:phosphate symporter activity"/>
    <property type="evidence" value="ECO:0007669"/>
    <property type="project" value="InterPro"/>
</dbReference>
<dbReference type="OrthoDB" id="9763003at2"/>
<evidence type="ECO:0000256" key="3">
    <source>
        <dbReference type="ARBA" id="ARBA00022692"/>
    </source>
</evidence>
<evidence type="ECO:0000259" key="7">
    <source>
        <dbReference type="Pfam" id="PF01895"/>
    </source>
</evidence>
<proteinExistence type="predicted"/>
<keyword evidence="3 6" id="KW-0812">Transmembrane</keyword>
<dbReference type="NCBIfam" id="TIGR00704">
    <property type="entry name" value="NaPi_cotrn_rel"/>
    <property type="match status" value="1"/>
</dbReference>
<comment type="subcellular location">
    <subcellularLocation>
        <location evidence="1">Cell membrane</location>
        <topology evidence="1">Multi-pass membrane protein</topology>
    </subcellularLocation>
</comment>
<dbReference type="InterPro" id="IPR038078">
    <property type="entry name" value="PhoU-like_sf"/>
</dbReference>
<gene>
    <name evidence="8" type="ORF">CM240_2415</name>
</gene>
<keyword evidence="4 6" id="KW-1133">Transmembrane helix</keyword>
<dbReference type="PATRIC" id="fig|1216932.3.peg.2393"/>
<feature type="transmembrane region" description="Helical" evidence="6">
    <location>
        <begin position="175"/>
        <end position="199"/>
    </location>
</feature>
<organism evidence="8 9">
    <name type="scientific">Clostridium bornimense</name>
    <dbReference type="NCBI Taxonomy" id="1216932"/>
    <lineage>
        <taxon>Bacteria</taxon>
        <taxon>Bacillati</taxon>
        <taxon>Bacillota</taxon>
        <taxon>Clostridia</taxon>
        <taxon>Eubacteriales</taxon>
        <taxon>Clostridiaceae</taxon>
        <taxon>Clostridium</taxon>
    </lineage>
</organism>
<dbReference type="GO" id="GO:0005886">
    <property type="term" value="C:plasma membrane"/>
    <property type="evidence" value="ECO:0007669"/>
    <property type="project" value="UniProtKB-SubCell"/>
</dbReference>
<dbReference type="Pfam" id="PF02690">
    <property type="entry name" value="Na_Pi_cotrans"/>
    <property type="match status" value="2"/>
</dbReference>
<sequence>MDNLFLVINLLGGLGLFLYGMKIMGDALQNVAGNKLKGLFEKITSNPVKGIITGTIISAVIQSSSATTVMVVGFVNAGLMNLYQAAGVIFGANIGTTITGQLVALKLTKWAPLFIAIGAVIFLFNKKQRQKEIGTAILGFGILFLGMNTMSSAMVPLKDTPLFLNLIEAVGGNPLLGVAVGVLMTVMLQSSSATIGVLVVLASDNSIGIDVLLPILLGDNIGTCATALISSIGTNKTARKAALVHLTFNIIGTTLFIFLLKPFGTIVQYITPNNVGRQIANAHTLFNVTNVLIQAPFIKYLVAFVNKIIPGDEEREKMGLKYLDERILETPSIAVNQTVKEINRMSVKAKDNFEKAMMAFQNNDLSLLEKIDENESLIDLLEEEITTYLVQLSKTDIDERNHDIITSLFHVIKDIERIGDHATNIAEMAKDKIVKKIHISDTATKQIDDMYKYTYDALNSAIEAFRINDDKKAKLVFTFENRIDKLEEEYRKDHIKRLNAGMCNAQSSAIFLDLLNNLERIGDHSTNIAQSVINE</sequence>
<dbReference type="NCBIfam" id="NF037997">
    <property type="entry name" value="Na_Pi_symport"/>
    <property type="match status" value="1"/>
</dbReference>
<reference evidence="8 9" key="1">
    <citation type="submission" date="2013-11" db="EMBL/GenBank/DDBJ databases">
        <title>Complete genome sequence of Clostridum sp. M2/40.</title>
        <authorList>
            <person name="Wibberg D."/>
            <person name="Puehler A."/>
            <person name="Schlueter A."/>
        </authorList>
    </citation>
    <scope>NUCLEOTIDE SEQUENCE [LARGE SCALE GENOMIC DNA]</scope>
    <source>
        <strain evidence="9">M2/40</strain>
    </source>
</reference>
<feature type="transmembrane region" description="Helical" evidence="6">
    <location>
        <begin position="137"/>
        <end position="155"/>
    </location>
</feature>
<feature type="transmembrane region" description="Helical" evidence="6">
    <location>
        <begin position="242"/>
        <end position="260"/>
    </location>
</feature>
<dbReference type="HOGENOM" id="CLU_025623_0_1_9"/>
<evidence type="ECO:0000256" key="6">
    <source>
        <dbReference type="SAM" id="Phobius"/>
    </source>
</evidence>
<dbReference type="KEGG" id="clt:CM240_2415"/>
<dbReference type="eggNOG" id="COG1283">
    <property type="taxonomic scope" value="Bacteria"/>
</dbReference>
<keyword evidence="5 6" id="KW-0472">Membrane</keyword>
<accession>W6S5C4</accession>
<dbReference type="AlphaFoldDB" id="W6S5C4"/>
<evidence type="ECO:0000313" key="9">
    <source>
        <dbReference type="Proteomes" id="UP000019426"/>
    </source>
</evidence>
<dbReference type="Proteomes" id="UP000019426">
    <property type="component" value="Chromosome M2/40_rep1"/>
</dbReference>
<evidence type="ECO:0000256" key="1">
    <source>
        <dbReference type="ARBA" id="ARBA00004651"/>
    </source>
</evidence>
<keyword evidence="2" id="KW-1003">Cell membrane</keyword>
<feature type="domain" description="PhoU" evidence="7">
    <location>
        <begin position="447"/>
        <end position="532"/>
    </location>
</feature>
<evidence type="ECO:0000256" key="2">
    <source>
        <dbReference type="ARBA" id="ARBA00022475"/>
    </source>
</evidence>
<evidence type="ECO:0000313" key="8">
    <source>
        <dbReference type="EMBL" id="CDM69552.1"/>
    </source>
</evidence>
<keyword evidence="9" id="KW-1185">Reference proteome</keyword>
<dbReference type="PANTHER" id="PTHR10010">
    <property type="entry name" value="SOLUTE CARRIER FAMILY 34 SODIUM PHOSPHATE , MEMBER 2-RELATED"/>
    <property type="match status" value="1"/>
</dbReference>
<evidence type="ECO:0000256" key="5">
    <source>
        <dbReference type="ARBA" id="ARBA00023136"/>
    </source>
</evidence>
<dbReference type="GO" id="GO:0044341">
    <property type="term" value="P:sodium-dependent phosphate transport"/>
    <property type="evidence" value="ECO:0007669"/>
    <property type="project" value="InterPro"/>
</dbReference>
<dbReference type="Pfam" id="PF01895">
    <property type="entry name" value="PhoU"/>
    <property type="match status" value="2"/>
</dbReference>
<feature type="domain" description="PhoU" evidence="7">
    <location>
        <begin position="342"/>
        <end position="428"/>
    </location>
</feature>
<dbReference type="InterPro" id="IPR026022">
    <property type="entry name" value="PhoU_dom"/>
</dbReference>
<dbReference type="EMBL" id="HG917868">
    <property type="protein sequence ID" value="CDM69552.1"/>
    <property type="molecule type" value="Genomic_DNA"/>
</dbReference>
<dbReference type="SUPFAM" id="SSF109755">
    <property type="entry name" value="PhoU-like"/>
    <property type="match status" value="1"/>
</dbReference>
<dbReference type="RefSeq" id="WP_044039351.1">
    <property type="nucleotide sequence ID" value="NZ_HG917868.1"/>
</dbReference>
<name>W6S5C4_9CLOT</name>
<dbReference type="InterPro" id="IPR004633">
    <property type="entry name" value="NaPi_cotrn-rel/YqeW-like"/>
</dbReference>
<dbReference type="InterPro" id="IPR003841">
    <property type="entry name" value="Na/Pi_transpt"/>
</dbReference>
<dbReference type="Gene3D" id="1.20.58.220">
    <property type="entry name" value="Phosphate transport system protein phou homolog 2, domain 2"/>
    <property type="match status" value="1"/>
</dbReference>